<dbReference type="EMBL" id="OUNR01000001">
    <property type="protein sequence ID" value="SPP63623.1"/>
    <property type="molecule type" value="Genomic_DNA"/>
</dbReference>
<keyword evidence="2" id="KW-1185">Reference proteome</keyword>
<organism evidence="1 2">
    <name type="scientific">Nitrospira lenta</name>
    <dbReference type="NCBI Taxonomy" id="1436998"/>
    <lineage>
        <taxon>Bacteria</taxon>
        <taxon>Pseudomonadati</taxon>
        <taxon>Nitrospirota</taxon>
        <taxon>Nitrospiria</taxon>
        <taxon>Nitrospirales</taxon>
        <taxon>Nitrospiraceae</taxon>
        <taxon>Nitrospira</taxon>
    </lineage>
</organism>
<dbReference type="AlphaFoldDB" id="A0A330L342"/>
<accession>A0A330L342</accession>
<evidence type="ECO:0000313" key="2">
    <source>
        <dbReference type="Proteomes" id="UP000248168"/>
    </source>
</evidence>
<gene>
    <name evidence="1" type="ORF">NITLEN_10709</name>
</gene>
<dbReference type="Proteomes" id="UP000248168">
    <property type="component" value="Unassembled WGS sequence"/>
</dbReference>
<dbReference type="InParanoid" id="A0A330L342"/>
<evidence type="ECO:0000313" key="1">
    <source>
        <dbReference type="EMBL" id="SPP63623.1"/>
    </source>
</evidence>
<reference evidence="2" key="1">
    <citation type="submission" date="2018-04" db="EMBL/GenBank/DDBJ databases">
        <authorList>
            <person name="Lucker S."/>
            <person name="Sakoula D."/>
        </authorList>
    </citation>
    <scope>NUCLEOTIDE SEQUENCE [LARGE SCALE GENOMIC DNA]</scope>
</reference>
<sequence>MSRTGQRLLLTVRWGMVGIVSGYLKGLGMEPSLSALIGTKKRLRTLVTGLPDLAVGQFCSRGTLLT</sequence>
<protein>
    <submittedName>
        <fullName evidence="1">Uncharacterized protein</fullName>
    </submittedName>
</protein>
<proteinExistence type="predicted"/>
<name>A0A330L342_9BACT</name>